<keyword evidence="3" id="KW-1185">Reference proteome</keyword>
<gene>
    <name evidence="2" type="ORF">K0M31_011419</name>
</gene>
<protein>
    <submittedName>
        <fullName evidence="2">Uncharacterized protein</fullName>
    </submittedName>
</protein>
<evidence type="ECO:0000313" key="3">
    <source>
        <dbReference type="Proteomes" id="UP001177670"/>
    </source>
</evidence>
<proteinExistence type="predicted"/>
<sequence length="137" mass="16304">MPIDNRTAEKPFSFDNFDLEEGTYFGRQLLSILFTPLATFVSYFSFLFFNRSFGKPVHDESFSIQNLPTKSTIGPLKIVYRFNDFDRLVNFFFFFFFLRISVKLSSCDINSNTLCYCSNEILFLREFAVFRYEDRRT</sequence>
<dbReference type="Proteomes" id="UP001177670">
    <property type="component" value="Unassembled WGS sequence"/>
</dbReference>
<feature type="transmembrane region" description="Helical" evidence="1">
    <location>
        <begin position="29"/>
        <end position="49"/>
    </location>
</feature>
<name>A0AA40G9I0_9HYME</name>
<keyword evidence="1" id="KW-1133">Transmembrane helix</keyword>
<accession>A0AA40G9I0</accession>
<comment type="caution">
    <text evidence="2">The sequence shown here is derived from an EMBL/GenBank/DDBJ whole genome shotgun (WGS) entry which is preliminary data.</text>
</comment>
<dbReference type="AlphaFoldDB" id="A0AA40G9I0"/>
<dbReference type="EMBL" id="JAHYIQ010000003">
    <property type="protein sequence ID" value="KAK1133618.1"/>
    <property type="molecule type" value="Genomic_DNA"/>
</dbReference>
<evidence type="ECO:0000256" key="1">
    <source>
        <dbReference type="SAM" id="Phobius"/>
    </source>
</evidence>
<keyword evidence="1" id="KW-0472">Membrane</keyword>
<keyword evidence="1" id="KW-0812">Transmembrane</keyword>
<evidence type="ECO:0000313" key="2">
    <source>
        <dbReference type="EMBL" id="KAK1133618.1"/>
    </source>
</evidence>
<reference evidence="2" key="1">
    <citation type="submission" date="2021-10" db="EMBL/GenBank/DDBJ databases">
        <title>Melipona bicolor Genome sequencing and assembly.</title>
        <authorList>
            <person name="Araujo N.S."/>
            <person name="Arias M.C."/>
        </authorList>
    </citation>
    <scope>NUCLEOTIDE SEQUENCE</scope>
    <source>
        <strain evidence="2">USP_2M_L1-L4_2017</strain>
        <tissue evidence="2">Whole body</tissue>
    </source>
</reference>
<organism evidence="2 3">
    <name type="scientific">Melipona bicolor</name>
    <dbReference type="NCBI Taxonomy" id="60889"/>
    <lineage>
        <taxon>Eukaryota</taxon>
        <taxon>Metazoa</taxon>
        <taxon>Ecdysozoa</taxon>
        <taxon>Arthropoda</taxon>
        <taxon>Hexapoda</taxon>
        <taxon>Insecta</taxon>
        <taxon>Pterygota</taxon>
        <taxon>Neoptera</taxon>
        <taxon>Endopterygota</taxon>
        <taxon>Hymenoptera</taxon>
        <taxon>Apocrita</taxon>
        <taxon>Aculeata</taxon>
        <taxon>Apoidea</taxon>
        <taxon>Anthophila</taxon>
        <taxon>Apidae</taxon>
        <taxon>Melipona</taxon>
    </lineage>
</organism>